<keyword evidence="1 2" id="KW-0597">Phosphoprotein</keyword>
<dbReference type="CDD" id="cd17574">
    <property type="entry name" value="REC_OmpR"/>
    <property type="match status" value="1"/>
</dbReference>
<evidence type="ECO:0000256" key="2">
    <source>
        <dbReference type="PROSITE-ProRule" id="PRU00169"/>
    </source>
</evidence>
<dbReference type="InterPro" id="IPR011006">
    <property type="entry name" value="CheY-like_superfamily"/>
</dbReference>
<reference evidence="5" key="1">
    <citation type="journal article" date="2019" name="Int. J. Syst. Evol. Microbiol.">
        <title>The Global Catalogue of Microorganisms (GCM) 10K type strain sequencing project: providing services to taxonomists for standard genome sequencing and annotation.</title>
        <authorList>
            <consortium name="The Broad Institute Genomics Platform"/>
            <consortium name="The Broad Institute Genome Sequencing Center for Infectious Disease"/>
            <person name="Wu L."/>
            <person name="Ma J."/>
        </authorList>
    </citation>
    <scope>NUCLEOTIDE SEQUENCE [LARGE SCALE GENOMIC DNA]</scope>
    <source>
        <strain evidence="5">JCM 9458</strain>
    </source>
</reference>
<dbReference type="EMBL" id="BAAAYN010000100">
    <property type="protein sequence ID" value="GAA3398806.1"/>
    <property type="molecule type" value="Genomic_DNA"/>
</dbReference>
<gene>
    <name evidence="4" type="ORF">GCM10020369_83190</name>
</gene>
<feature type="domain" description="Response regulatory" evidence="3">
    <location>
        <begin position="8"/>
        <end position="124"/>
    </location>
</feature>
<protein>
    <recommendedName>
        <fullName evidence="3">Response regulatory domain-containing protein</fullName>
    </recommendedName>
</protein>
<feature type="modified residue" description="4-aspartylphosphate" evidence="2">
    <location>
        <position position="57"/>
    </location>
</feature>
<organism evidence="4 5">
    <name type="scientific">Cryptosporangium minutisporangium</name>
    <dbReference type="NCBI Taxonomy" id="113569"/>
    <lineage>
        <taxon>Bacteria</taxon>
        <taxon>Bacillati</taxon>
        <taxon>Actinomycetota</taxon>
        <taxon>Actinomycetes</taxon>
        <taxon>Cryptosporangiales</taxon>
        <taxon>Cryptosporangiaceae</taxon>
        <taxon>Cryptosporangium</taxon>
    </lineage>
</organism>
<proteinExistence type="predicted"/>
<dbReference type="SMART" id="SM00448">
    <property type="entry name" value="REC"/>
    <property type="match status" value="1"/>
</dbReference>
<evidence type="ECO:0000256" key="1">
    <source>
        <dbReference type="ARBA" id="ARBA00022553"/>
    </source>
</evidence>
<dbReference type="InterPro" id="IPR001789">
    <property type="entry name" value="Sig_transdc_resp-reg_receiver"/>
</dbReference>
<dbReference type="InterPro" id="IPR050595">
    <property type="entry name" value="Bact_response_regulator"/>
</dbReference>
<dbReference type="PANTHER" id="PTHR44591">
    <property type="entry name" value="STRESS RESPONSE REGULATOR PROTEIN 1"/>
    <property type="match status" value="1"/>
</dbReference>
<dbReference type="PANTHER" id="PTHR44591:SF3">
    <property type="entry name" value="RESPONSE REGULATORY DOMAIN-CONTAINING PROTEIN"/>
    <property type="match status" value="1"/>
</dbReference>
<dbReference type="Gene3D" id="3.40.50.2300">
    <property type="match status" value="1"/>
</dbReference>
<keyword evidence="5" id="KW-1185">Reference proteome</keyword>
<accession>A0ABP6TDV3</accession>
<sequence length="128" mass="13664">MLGAPVASILIVEDEPDMRELMARKLRDAGHTITTTRTGAEGLAFLRAERPDLVLLDVKLPDTSGLSVCETVRDDADIRDTLVVMVSASAGQEEVDAGLAAGADDYVTKPFAPSNLVRRIAALLSTDR</sequence>
<dbReference type="SUPFAM" id="SSF52172">
    <property type="entry name" value="CheY-like"/>
    <property type="match status" value="1"/>
</dbReference>
<evidence type="ECO:0000313" key="5">
    <source>
        <dbReference type="Proteomes" id="UP001501676"/>
    </source>
</evidence>
<dbReference type="Proteomes" id="UP001501676">
    <property type="component" value="Unassembled WGS sequence"/>
</dbReference>
<evidence type="ECO:0000313" key="4">
    <source>
        <dbReference type="EMBL" id="GAA3398806.1"/>
    </source>
</evidence>
<evidence type="ECO:0000259" key="3">
    <source>
        <dbReference type="PROSITE" id="PS50110"/>
    </source>
</evidence>
<dbReference type="PROSITE" id="PS50110">
    <property type="entry name" value="RESPONSE_REGULATORY"/>
    <property type="match status" value="1"/>
</dbReference>
<name>A0ABP6TDV3_9ACTN</name>
<comment type="caution">
    <text evidence="4">The sequence shown here is derived from an EMBL/GenBank/DDBJ whole genome shotgun (WGS) entry which is preliminary data.</text>
</comment>
<dbReference type="Pfam" id="PF00072">
    <property type="entry name" value="Response_reg"/>
    <property type="match status" value="1"/>
</dbReference>